<dbReference type="Gene3D" id="6.10.250.2790">
    <property type="match status" value="1"/>
</dbReference>
<dbReference type="AlphaFoldDB" id="B0XWF9"/>
<organism evidence="2 3">
    <name type="scientific">Aspergillus fumigatus (strain CBS 144.89 / FGSC A1163 / CEA10)</name>
    <name type="common">Neosartorya fumigata</name>
    <dbReference type="NCBI Taxonomy" id="451804"/>
    <lineage>
        <taxon>Eukaryota</taxon>
        <taxon>Fungi</taxon>
        <taxon>Dikarya</taxon>
        <taxon>Ascomycota</taxon>
        <taxon>Pezizomycotina</taxon>
        <taxon>Eurotiomycetes</taxon>
        <taxon>Eurotiomycetidae</taxon>
        <taxon>Eurotiales</taxon>
        <taxon>Aspergillaceae</taxon>
        <taxon>Aspergillus</taxon>
        <taxon>Aspergillus subgen. Fumigati</taxon>
    </lineage>
</organism>
<accession>B0XWF9</accession>
<dbReference type="OrthoDB" id="5413829at2759"/>
<feature type="compositionally biased region" description="Polar residues" evidence="1">
    <location>
        <begin position="59"/>
        <end position="87"/>
    </location>
</feature>
<gene>
    <name evidence="2" type="ORF">AFUB_035780</name>
</gene>
<reference evidence="2 3" key="1">
    <citation type="journal article" date="2008" name="PLoS Genet.">
        <title>Genomic islands in the pathogenic filamentous fungus Aspergillus fumigatus.</title>
        <authorList>
            <person name="Fedorova N.D."/>
            <person name="Khaldi N."/>
            <person name="Joardar V.S."/>
            <person name="Maiti R."/>
            <person name="Amedeo P."/>
            <person name="Anderson M.J."/>
            <person name="Crabtree J."/>
            <person name="Silva J.C."/>
            <person name="Badger J.H."/>
            <person name="Albarraq A."/>
            <person name="Angiuoli S."/>
            <person name="Bussey H."/>
            <person name="Bowyer P."/>
            <person name="Cotty P.J."/>
            <person name="Dyer P.S."/>
            <person name="Egan A."/>
            <person name="Galens K."/>
            <person name="Fraser-Liggett C.M."/>
            <person name="Haas B.J."/>
            <person name="Inman J.M."/>
            <person name="Kent R."/>
            <person name="Lemieux S."/>
            <person name="Malavazi I."/>
            <person name="Orvis J."/>
            <person name="Roemer T."/>
            <person name="Ronning C.M."/>
            <person name="Sundaram J.P."/>
            <person name="Sutton G."/>
            <person name="Turner G."/>
            <person name="Venter J.C."/>
            <person name="White O.R."/>
            <person name="Whitty B.R."/>
            <person name="Youngman P."/>
            <person name="Wolfe K.H."/>
            <person name="Goldman G.H."/>
            <person name="Wortman J.R."/>
            <person name="Jiang B."/>
            <person name="Denning D.W."/>
            <person name="Nierman W.C."/>
        </authorList>
    </citation>
    <scope>NUCLEOTIDE SEQUENCE [LARGE SCALE GENOMIC DNA]</scope>
    <source>
        <strain evidence="3">CBS 144.89 / FGSC A1163 / CEA10</strain>
    </source>
</reference>
<feature type="region of interest" description="Disordered" evidence="1">
    <location>
        <begin position="52"/>
        <end position="90"/>
    </location>
</feature>
<evidence type="ECO:0000313" key="3">
    <source>
        <dbReference type="Proteomes" id="UP000001699"/>
    </source>
</evidence>
<name>B0XWF9_ASPFC</name>
<sequence>MRLNSLFAGYAQLSLDNSILSTNRSWSRVWSEKFLQYSSLAPVKATKTELPFPVLPGERSNTMASTQTPSPARAATLTSNTRSSQEVTPDYTDPSFDPADFLNDVLPPLTLASSQSRGAGAVPLAELSAQVQTILSQINAQNVRLSNQLTQLTDEILRIGGRLAYEVEVLRGEAIGLSDTLTEVLQPDIAQFVPEGLKTTVDSDKDVSGTSQEGEEGEIAAEFGQDDKATVADPDYITKLRMLNQVRSRLEDVVQTFGDAMEWPLPPSETSLTSSFISVSAPEPGPESQSLEEKGQEVAKKLRNEITELLNTNGGGQAGLDAATKRLDGLRELATVWKGSAEEKARNRFLDGLAKIIDDRRRSLESQGSSDQSQGRSSSTRGKTMGHQRQESEGPGGGIFKNLQRLREEIYLE</sequence>
<dbReference type="PhylomeDB" id="B0XWF9"/>
<dbReference type="Proteomes" id="UP000001699">
    <property type="component" value="Unassembled WGS sequence"/>
</dbReference>
<keyword evidence="3" id="KW-1185">Reference proteome</keyword>
<dbReference type="EMBL" id="DS499596">
    <property type="protein sequence ID" value="EDP52412.1"/>
    <property type="molecule type" value="Genomic_DNA"/>
</dbReference>
<dbReference type="HOGENOM" id="CLU_024203_0_0_1"/>
<feature type="compositionally biased region" description="Low complexity" evidence="1">
    <location>
        <begin position="365"/>
        <end position="382"/>
    </location>
</feature>
<evidence type="ECO:0000256" key="1">
    <source>
        <dbReference type="SAM" id="MobiDB-lite"/>
    </source>
</evidence>
<proteinExistence type="predicted"/>
<feature type="region of interest" description="Disordered" evidence="1">
    <location>
        <begin position="360"/>
        <end position="402"/>
    </location>
</feature>
<dbReference type="VEuPathDB" id="FungiDB:AFUB_035780"/>
<evidence type="ECO:0000313" key="2">
    <source>
        <dbReference type="EMBL" id="EDP52412.1"/>
    </source>
</evidence>
<protein>
    <submittedName>
        <fullName evidence="2">Uncharacterized protein</fullName>
    </submittedName>
</protein>